<gene>
    <name evidence="3" type="ORF">SK069_08575</name>
</gene>
<dbReference type="Proteomes" id="UP001277761">
    <property type="component" value="Unassembled WGS sequence"/>
</dbReference>
<dbReference type="EMBL" id="JAXAVX010000003">
    <property type="protein sequence ID" value="MDX8151643.1"/>
    <property type="molecule type" value="Genomic_DNA"/>
</dbReference>
<comment type="caution">
    <text evidence="3">The sequence shown here is derived from an EMBL/GenBank/DDBJ whole genome shotgun (WGS) entry which is preliminary data.</text>
</comment>
<proteinExistence type="predicted"/>
<evidence type="ECO:0000256" key="1">
    <source>
        <dbReference type="SAM" id="MobiDB-lite"/>
    </source>
</evidence>
<name>A0ABU4VIN4_9ACTN</name>
<feature type="compositionally biased region" description="Low complexity" evidence="1">
    <location>
        <begin position="478"/>
        <end position="499"/>
    </location>
</feature>
<accession>A0ABU4VIN4</accession>
<protein>
    <recommendedName>
        <fullName evidence="5">Delta-60 repeat domain-containing protein</fullName>
    </recommendedName>
</protein>
<feature type="compositionally biased region" description="Gly residues" evidence="1">
    <location>
        <begin position="449"/>
        <end position="477"/>
    </location>
</feature>
<dbReference type="PROSITE" id="PS51318">
    <property type="entry name" value="TAT"/>
    <property type="match status" value="1"/>
</dbReference>
<dbReference type="Pfam" id="PF17164">
    <property type="entry name" value="DUF5122"/>
    <property type="match status" value="1"/>
</dbReference>
<sequence>MSPRRARRRSVAAAGAAALTAAAATALLLPSAGSAAPGDLVQTFGNQAPLTRGIVAAPSGVRLYAAAAQGDAILAAGTRNGQMVVLRMTQSGALDSSFGSGGIAAVGQGVARDLAVAGDRIVVAGERAGFGGFSGAILNGSGATIASLALALPNDAQRAGRLVVQPDGKVALSGTALSGTGFPTATIVRWQVDGALDSSFDGDGIVTFPASASRQSSATGLTRQSNGTLVAVGSVTPANTVAALAWRVSSGGATLGAAQEALHTGNGGRSELRAVATRPDDSLVAVGANNTGGTSDQLLVRLTSGGAIAGVTRDASSAGSPGNPLAGGETVLSTRDHVFVGGGFDATGPFRVLSLSARTPASLAADSGFATGTATAGPGSVSGTRRVAVDGQLPNWTTGRQGQITGIARLPNDRIVAVGNAGSSVGTLDASGQGVVALFEGLADTSAPPGGGTTNPGGGTTNPPGGGTTNPGGGTTNPGGTTTSPPSGGATNPGGSTTNAGGGSSAPPPPAANPATRVPAVRSWSLRPATITARRAATLRLTLTRAGRVRLEVQRPVTGRRAADGRCRVTRSRTGRTCRTWVRTGATRTVRRAKGSSTLNLGTRVTNRRLRVGRYRLVLTPLAASGRAAGTVRTIAFRIAR</sequence>
<keyword evidence="4" id="KW-1185">Reference proteome</keyword>
<feature type="region of interest" description="Disordered" evidence="1">
    <location>
        <begin position="443"/>
        <end position="521"/>
    </location>
</feature>
<organism evidence="3 4">
    <name type="scientific">Patulibacter brassicae</name>
    <dbReference type="NCBI Taxonomy" id="1705717"/>
    <lineage>
        <taxon>Bacteria</taxon>
        <taxon>Bacillati</taxon>
        <taxon>Actinomycetota</taxon>
        <taxon>Thermoleophilia</taxon>
        <taxon>Solirubrobacterales</taxon>
        <taxon>Patulibacteraceae</taxon>
        <taxon>Patulibacter</taxon>
    </lineage>
</organism>
<reference evidence="3 4" key="1">
    <citation type="submission" date="2023-11" db="EMBL/GenBank/DDBJ databases">
        <authorList>
            <person name="Xu M."/>
            <person name="Jiang T."/>
        </authorList>
    </citation>
    <scope>NUCLEOTIDE SEQUENCE [LARGE SCALE GENOMIC DNA]</scope>
    <source>
        <strain evidence="3 4">SD</strain>
    </source>
</reference>
<evidence type="ECO:0000313" key="3">
    <source>
        <dbReference type="EMBL" id="MDX8151643.1"/>
    </source>
</evidence>
<feature type="chain" id="PRO_5046747138" description="Delta-60 repeat domain-containing protein" evidence="2">
    <location>
        <begin position="36"/>
        <end position="641"/>
    </location>
</feature>
<dbReference type="SUPFAM" id="SSF69322">
    <property type="entry name" value="Tricorn protease domain 2"/>
    <property type="match status" value="1"/>
</dbReference>
<dbReference type="InterPro" id="IPR006311">
    <property type="entry name" value="TAT_signal"/>
</dbReference>
<keyword evidence="2" id="KW-0732">Signal</keyword>
<evidence type="ECO:0000256" key="2">
    <source>
        <dbReference type="SAM" id="SignalP"/>
    </source>
</evidence>
<dbReference type="InterPro" id="IPR013431">
    <property type="entry name" value="Delta_60_rpt"/>
</dbReference>
<dbReference type="RefSeq" id="WP_319953798.1">
    <property type="nucleotide sequence ID" value="NZ_JAXAVX010000003.1"/>
</dbReference>
<evidence type="ECO:0008006" key="5">
    <source>
        <dbReference type="Google" id="ProtNLM"/>
    </source>
</evidence>
<evidence type="ECO:0000313" key="4">
    <source>
        <dbReference type="Proteomes" id="UP001277761"/>
    </source>
</evidence>
<feature type="signal peptide" evidence="2">
    <location>
        <begin position="1"/>
        <end position="35"/>
    </location>
</feature>
<dbReference type="Gene3D" id="2.80.10.50">
    <property type="match status" value="1"/>
</dbReference>